<evidence type="ECO:0000256" key="4">
    <source>
        <dbReference type="ARBA" id="ARBA00022692"/>
    </source>
</evidence>
<dbReference type="Proteomes" id="UP000886657">
    <property type="component" value="Unassembled WGS sequence"/>
</dbReference>
<dbReference type="InterPro" id="IPR039426">
    <property type="entry name" value="TonB-dep_rcpt-like"/>
</dbReference>
<evidence type="ECO:0000256" key="6">
    <source>
        <dbReference type="ARBA" id="ARBA00023237"/>
    </source>
</evidence>
<keyword evidence="3" id="KW-1134">Transmembrane beta strand</keyword>
<dbReference type="Gene3D" id="2.60.40.1120">
    <property type="entry name" value="Carboxypeptidase-like, regulatory domain"/>
    <property type="match status" value="1"/>
</dbReference>
<keyword evidence="7" id="KW-0732">Signal</keyword>
<protein>
    <submittedName>
        <fullName evidence="9">Carboxypeptidase regulatory-like domain-containing protein</fullName>
    </submittedName>
</protein>
<dbReference type="GO" id="GO:0044718">
    <property type="term" value="P:siderophore transmembrane transport"/>
    <property type="evidence" value="ECO:0007669"/>
    <property type="project" value="TreeGrafter"/>
</dbReference>
<proteinExistence type="predicted"/>
<dbReference type="Gene3D" id="2.170.130.10">
    <property type="entry name" value="TonB-dependent receptor, plug domain"/>
    <property type="match status" value="1"/>
</dbReference>
<dbReference type="Pfam" id="PF07715">
    <property type="entry name" value="Plug"/>
    <property type="match status" value="1"/>
</dbReference>
<dbReference type="EMBL" id="JADKIO010000008">
    <property type="protein sequence ID" value="MBK9797173.1"/>
    <property type="molecule type" value="Genomic_DNA"/>
</dbReference>
<reference evidence="9" key="1">
    <citation type="submission" date="2020-10" db="EMBL/GenBank/DDBJ databases">
        <title>Connecting structure to function with the recovery of over 1000 high-quality activated sludge metagenome-assembled genomes encoding full-length rRNA genes using long-read sequencing.</title>
        <authorList>
            <person name="Singleton C.M."/>
            <person name="Petriglieri F."/>
            <person name="Kristensen J.M."/>
            <person name="Kirkegaard R.H."/>
            <person name="Michaelsen T.Y."/>
            <person name="Andersen M.H."/>
            <person name="Karst S.M."/>
            <person name="Dueholm M.S."/>
            <person name="Nielsen P.H."/>
            <person name="Albertsen M."/>
        </authorList>
    </citation>
    <scope>NUCLEOTIDE SEQUENCE</scope>
    <source>
        <strain evidence="9">Skiv_18-Q3-R9-52_MAXAC.067</strain>
    </source>
</reference>
<dbReference type="GO" id="GO:0004180">
    <property type="term" value="F:carboxypeptidase activity"/>
    <property type="evidence" value="ECO:0007669"/>
    <property type="project" value="UniProtKB-KW"/>
</dbReference>
<organism evidence="9 10">
    <name type="scientific">Candidatus Geothrix skivensis</name>
    <dbReference type="NCBI Taxonomy" id="2954439"/>
    <lineage>
        <taxon>Bacteria</taxon>
        <taxon>Pseudomonadati</taxon>
        <taxon>Acidobacteriota</taxon>
        <taxon>Holophagae</taxon>
        <taxon>Holophagales</taxon>
        <taxon>Holophagaceae</taxon>
        <taxon>Geothrix</taxon>
    </lineage>
</organism>
<evidence type="ECO:0000256" key="1">
    <source>
        <dbReference type="ARBA" id="ARBA00004571"/>
    </source>
</evidence>
<keyword evidence="2" id="KW-0813">Transport</keyword>
<dbReference type="GO" id="GO:0009279">
    <property type="term" value="C:cell outer membrane"/>
    <property type="evidence" value="ECO:0007669"/>
    <property type="project" value="UniProtKB-SubCell"/>
</dbReference>
<keyword evidence="9" id="KW-0645">Protease</keyword>
<dbReference type="PANTHER" id="PTHR30069">
    <property type="entry name" value="TONB-DEPENDENT OUTER MEMBRANE RECEPTOR"/>
    <property type="match status" value="1"/>
</dbReference>
<feature type="chain" id="PRO_5038812128" evidence="7">
    <location>
        <begin position="24"/>
        <end position="1028"/>
    </location>
</feature>
<sequence>MRMIPRNLSLMALALVAAPALVAQESTGQVVGMVKSKTGEVMAGVEVRLSAPTLQGVRVVTTDAKGAFRAPLLPPGLYSITPVKAGYVAAKVEVEVGLGQVVRQEILMAQAGGTATVEVVASASSVDKTDVKAATVISSQDMDLLPRTTRGLNTIALLAPGVTTNATGRVQMRGGQGTGNRFLVNGTDISDNAFGTSDGRQFFVDDSVDQTQVILSPISARYGGFTGGVVNAITKVGGNDWTGIFRADLRRTSWAAVAPKGLRPDNVSQPSTGVDDLTRNYSLWMGGPILKDRLWFTVSTKQDPPSSTPTVWSNPTASGATGLITGDTGPGSGGPAYLTNAGGIFVARAETKFYELKLTGSISTDHTVSVSGSYSKNATPVRAYTSSSATGGSFDPAVLSDGYFEYKYYAVNYRGILSAASNLEVNASKKKQKSVSGGYPENGDTIFARYGNGSVYQFNNGIFNHSDGGDNRNIDSYTANYQWFSPQTAIGSHQLDIGFELLRQQRIARNDQSPNNRRFYVWGRNADGTYRAAGPNSFAPGSADATNAYNNNATWLYWSDGGTANTNLDGYYINDVWTISNNFQLSAGIRFDKVSSSDTLGSKVISSSQTSPRLQLTYDLRGDQSWVARASWARYTSKLQDGFANQFTLAGNPIEEDYSWRGAAATNLTVAQVQDLANWDLSVAGLRYVGSPVTNTINPNTKSPYADETSLGLRRSLTDGGFISFTYAQRTFKNFFNDFLNVGQEINVPLRAVPGATSRAILTTWGNDDRLKRDYKSFEIEFMSKFNGNWSMGGNYTYSILKGNGEGSEGQSSTLAVSGDVIGNYTGVHDARGRDESYFAPYGYLAGDVTHRASIHLDYVSRTEHGATFTSSLLFNYNPSMSANSASQVYSLTRTNGFEARTDATTAGSTIASAYPTTYTRYYGPRGIGRFNDNFNFDWKVGLEVPLFGKARYFAEITVLNVFNHWQLVSYSASNTAGSASLVTNAPNAGYYATAWSSSDRNRTGYGTYGFGDYTGGRSLRLSTGFKW</sequence>
<evidence type="ECO:0000259" key="8">
    <source>
        <dbReference type="Pfam" id="PF07715"/>
    </source>
</evidence>
<dbReference type="GO" id="GO:0015344">
    <property type="term" value="F:siderophore uptake transmembrane transporter activity"/>
    <property type="evidence" value="ECO:0007669"/>
    <property type="project" value="TreeGrafter"/>
</dbReference>
<dbReference type="SUPFAM" id="SSF56935">
    <property type="entry name" value="Porins"/>
    <property type="match status" value="1"/>
</dbReference>
<dbReference type="GO" id="GO:0030246">
    <property type="term" value="F:carbohydrate binding"/>
    <property type="evidence" value="ECO:0007669"/>
    <property type="project" value="InterPro"/>
</dbReference>
<keyword evidence="9" id="KW-0121">Carboxypeptidase</keyword>
<dbReference type="Gene3D" id="2.40.170.20">
    <property type="entry name" value="TonB-dependent receptor, beta-barrel domain"/>
    <property type="match status" value="1"/>
</dbReference>
<feature type="signal peptide" evidence="7">
    <location>
        <begin position="1"/>
        <end position="23"/>
    </location>
</feature>
<evidence type="ECO:0000256" key="7">
    <source>
        <dbReference type="SAM" id="SignalP"/>
    </source>
</evidence>
<evidence type="ECO:0000313" key="9">
    <source>
        <dbReference type="EMBL" id="MBK9797173.1"/>
    </source>
</evidence>
<keyword evidence="6" id="KW-0998">Cell outer membrane</keyword>
<evidence type="ECO:0000256" key="3">
    <source>
        <dbReference type="ARBA" id="ARBA00022452"/>
    </source>
</evidence>
<gene>
    <name evidence="9" type="ORF">IPP58_11870</name>
</gene>
<dbReference type="PANTHER" id="PTHR30069:SF46">
    <property type="entry name" value="OAR PROTEIN"/>
    <property type="match status" value="1"/>
</dbReference>
<dbReference type="Pfam" id="PF13620">
    <property type="entry name" value="CarboxypepD_reg"/>
    <property type="match status" value="1"/>
</dbReference>
<accession>A0A9D7SJ31</accession>
<comment type="subcellular location">
    <subcellularLocation>
        <location evidence="1">Cell outer membrane</location>
        <topology evidence="1">Multi-pass membrane protein</topology>
    </subcellularLocation>
</comment>
<dbReference type="InterPro" id="IPR036942">
    <property type="entry name" value="Beta-barrel_TonB_sf"/>
</dbReference>
<comment type="caution">
    <text evidence="9">The sequence shown here is derived from an EMBL/GenBank/DDBJ whole genome shotgun (WGS) entry which is preliminary data.</text>
</comment>
<evidence type="ECO:0000256" key="5">
    <source>
        <dbReference type="ARBA" id="ARBA00023136"/>
    </source>
</evidence>
<evidence type="ECO:0000313" key="10">
    <source>
        <dbReference type="Proteomes" id="UP000886657"/>
    </source>
</evidence>
<dbReference type="SUPFAM" id="SSF49452">
    <property type="entry name" value="Starch-binding domain-like"/>
    <property type="match status" value="1"/>
</dbReference>
<evidence type="ECO:0000256" key="2">
    <source>
        <dbReference type="ARBA" id="ARBA00022448"/>
    </source>
</evidence>
<feature type="domain" description="TonB-dependent receptor plug" evidence="8">
    <location>
        <begin position="133"/>
        <end position="229"/>
    </location>
</feature>
<dbReference type="InterPro" id="IPR013784">
    <property type="entry name" value="Carb-bd-like_fold"/>
</dbReference>
<keyword evidence="4" id="KW-0812">Transmembrane</keyword>
<dbReference type="InterPro" id="IPR012910">
    <property type="entry name" value="Plug_dom"/>
</dbReference>
<dbReference type="InterPro" id="IPR037066">
    <property type="entry name" value="Plug_dom_sf"/>
</dbReference>
<keyword evidence="9" id="KW-0378">Hydrolase</keyword>
<name>A0A9D7SJ31_9BACT</name>
<dbReference type="AlphaFoldDB" id="A0A9D7SJ31"/>
<keyword evidence="5" id="KW-0472">Membrane</keyword>